<reference evidence="1 2" key="3">
    <citation type="journal article" date="2022" name="Microbiol. Spectr.">
        <title>Folding features and dynamics of 3D genome architecture in plant fungal pathogens.</title>
        <authorList>
            <person name="Xia C."/>
        </authorList>
    </citation>
    <scope>NUCLEOTIDE SEQUENCE [LARGE SCALE GENOMIC DNA]</scope>
    <source>
        <strain evidence="1 2">93-210</strain>
    </source>
</reference>
<reference evidence="2" key="2">
    <citation type="journal article" date="2018" name="Mol. Plant Microbe Interact.">
        <title>Genome sequence resources for the wheat stripe rust pathogen (Puccinia striiformis f. sp. tritici) and the barley stripe rust pathogen (Puccinia striiformis f. sp. hordei).</title>
        <authorList>
            <person name="Xia C."/>
            <person name="Wang M."/>
            <person name="Yin C."/>
            <person name="Cornejo O.E."/>
            <person name="Hulbert S.H."/>
            <person name="Chen X."/>
        </authorList>
    </citation>
    <scope>NUCLEOTIDE SEQUENCE [LARGE SCALE GENOMIC DNA]</scope>
    <source>
        <strain evidence="2">93-210</strain>
    </source>
</reference>
<organism evidence="1 2">
    <name type="scientific">Puccinia striiformis f. sp. tritici</name>
    <dbReference type="NCBI Taxonomy" id="168172"/>
    <lineage>
        <taxon>Eukaryota</taxon>
        <taxon>Fungi</taxon>
        <taxon>Dikarya</taxon>
        <taxon>Basidiomycota</taxon>
        <taxon>Pucciniomycotina</taxon>
        <taxon>Pucciniomycetes</taxon>
        <taxon>Pucciniales</taxon>
        <taxon>Pucciniaceae</taxon>
        <taxon>Puccinia</taxon>
    </lineage>
</organism>
<name>A0ACC0F0U5_9BASI</name>
<proteinExistence type="predicted"/>
<reference evidence="2" key="1">
    <citation type="journal article" date="2018" name="BMC Genomics">
        <title>Genomic insights into host adaptation between the wheat stripe rust pathogen (Puccinia striiformis f. sp. tritici) and the barley stripe rust pathogen (Puccinia striiformis f. sp. hordei).</title>
        <authorList>
            <person name="Xia C."/>
            <person name="Wang M."/>
            <person name="Yin C."/>
            <person name="Cornejo O.E."/>
            <person name="Hulbert S.H."/>
            <person name="Chen X."/>
        </authorList>
    </citation>
    <scope>NUCLEOTIDE SEQUENCE [LARGE SCALE GENOMIC DNA]</scope>
    <source>
        <strain evidence="2">93-210</strain>
    </source>
</reference>
<dbReference type="Proteomes" id="UP001060170">
    <property type="component" value="Chromosome 1"/>
</dbReference>
<dbReference type="EMBL" id="CM045865">
    <property type="protein sequence ID" value="KAI7962994.1"/>
    <property type="molecule type" value="Genomic_DNA"/>
</dbReference>
<gene>
    <name evidence="1" type="ORF">MJO28_001088</name>
</gene>
<protein>
    <submittedName>
        <fullName evidence="1">Uncharacterized protein</fullName>
    </submittedName>
</protein>
<keyword evidence="2" id="KW-1185">Reference proteome</keyword>
<accession>A0ACC0F0U5</accession>
<evidence type="ECO:0000313" key="1">
    <source>
        <dbReference type="EMBL" id="KAI7962994.1"/>
    </source>
</evidence>
<comment type="caution">
    <text evidence="1">The sequence shown here is derived from an EMBL/GenBank/DDBJ whole genome shotgun (WGS) entry which is preliminary data.</text>
</comment>
<evidence type="ECO:0000313" key="2">
    <source>
        <dbReference type="Proteomes" id="UP001060170"/>
    </source>
</evidence>
<sequence>MSLSLADGPLSVPIYPIPTSHTPSSSVICNDRLEPVLKRRTCTLPSTVVPVIARKEKSHSSLLPVSHSPL</sequence>